<name>A0A2T2WQ52_9FIRM</name>
<protein>
    <submittedName>
        <fullName evidence="1">Uncharacterized protein</fullName>
    </submittedName>
</protein>
<organism evidence="1 2">
    <name type="scientific">Sulfobacillus benefaciens</name>
    <dbReference type="NCBI Taxonomy" id="453960"/>
    <lineage>
        <taxon>Bacteria</taxon>
        <taxon>Bacillati</taxon>
        <taxon>Bacillota</taxon>
        <taxon>Clostridia</taxon>
        <taxon>Eubacteriales</taxon>
        <taxon>Clostridiales Family XVII. Incertae Sedis</taxon>
        <taxon>Sulfobacillus</taxon>
    </lineage>
</organism>
<gene>
    <name evidence="1" type="ORF">C7B43_19230</name>
</gene>
<evidence type="ECO:0000313" key="2">
    <source>
        <dbReference type="Proteomes" id="UP000242699"/>
    </source>
</evidence>
<proteinExistence type="predicted"/>
<dbReference type="EMBL" id="PXYT01000081">
    <property type="protein sequence ID" value="PSR24362.1"/>
    <property type="molecule type" value="Genomic_DNA"/>
</dbReference>
<dbReference type="AlphaFoldDB" id="A0A2T2WQ52"/>
<comment type="caution">
    <text evidence="1">The sequence shown here is derived from an EMBL/GenBank/DDBJ whole genome shotgun (WGS) entry which is preliminary data.</text>
</comment>
<evidence type="ECO:0000313" key="1">
    <source>
        <dbReference type="EMBL" id="PSR24362.1"/>
    </source>
</evidence>
<sequence length="68" mass="7814">MASCFRVTLNARYVRRNHSPVVWSARIAVVHLHTVNYVSLIFTKTSNVIQVFQPTFADSRDETSITFN</sequence>
<accession>A0A2T2WQ52</accession>
<reference evidence="1 2" key="1">
    <citation type="journal article" date="2014" name="BMC Genomics">
        <title>Comparison of environmental and isolate Sulfobacillus genomes reveals diverse carbon, sulfur, nitrogen, and hydrogen metabolisms.</title>
        <authorList>
            <person name="Justice N.B."/>
            <person name="Norman A."/>
            <person name="Brown C.T."/>
            <person name="Singh A."/>
            <person name="Thomas B.C."/>
            <person name="Banfield J.F."/>
        </authorList>
    </citation>
    <scope>NUCLEOTIDE SEQUENCE [LARGE SCALE GENOMIC DNA]</scope>
    <source>
        <strain evidence="1">AMDSBA1</strain>
    </source>
</reference>
<dbReference type="Proteomes" id="UP000242699">
    <property type="component" value="Unassembled WGS sequence"/>
</dbReference>